<evidence type="ECO:0000256" key="12">
    <source>
        <dbReference type="SAM" id="SignalP"/>
    </source>
</evidence>
<evidence type="ECO:0000256" key="2">
    <source>
        <dbReference type="ARBA" id="ARBA00022448"/>
    </source>
</evidence>
<dbReference type="RefSeq" id="WP_012565892.1">
    <property type="nucleotide sequence ID" value="NC_011420.2"/>
</dbReference>
<dbReference type="PROSITE" id="PS52016">
    <property type="entry name" value="TONB_DEPENDENT_REC_3"/>
    <property type="match status" value="1"/>
</dbReference>
<dbReference type="AlphaFoldDB" id="B6IRL4"/>
<keyword evidence="8 10" id="KW-0472">Membrane</keyword>
<dbReference type="CDD" id="cd01347">
    <property type="entry name" value="ligand_gated_channel"/>
    <property type="match status" value="1"/>
</dbReference>
<feature type="domain" description="TonB-dependent receptor-like beta-barrel" evidence="13">
    <location>
        <begin position="240"/>
        <end position="637"/>
    </location>
</feature>
<keyword evidence="7 11" id="KW-0798">TonB box</keyword>
<evidence type="ECO:0000256" key="10">
    <source>
        <dbReference type="PROSITE-ProRule" id="PRU01360"/>
    </source>
</evidence>
<evidence type="ECO:0000313" key="16">
    <source>
        <dbReference type="Proteomes" id="UP000001591"/>
    </source>
</evidence>
<evidence type="ECO:0000313" key="15">
    <source>
        <dbReference type="EMBL" id="ACI98100.1"/>
    </source>
</evidence>
<dbReference type="InterPro" id="IPR012910">
    <property type="entry name" value="Plug_dom"/>
</dbReference>
<evidence type="ECO:0000256" key="9">
    <source>
        <dbReference type="ARBA" id="ARBA00023237"/>
    </source>
</evidence>
<dbReference type="KEGG" id="rce:RC1_0665"/>
<keyword evidence="4 10" id="KW-0812">Transmembrane</keyword>
<keyword evidence="5 12" id="KW-0732">Signal</keyword>
<feature type="signal peptide" evidence="12">
    <location>
        <begin position="1"/>
        <end position="31"/>
    </location>
</feature>
<feature type="domain" description="TonB-dependent receptor plug" evidence="14">
    <location>
        <begin position="54"/>
        <end position="161"/>
    </location>
</feature>
<evidence type="ECO:0000256" key="4">
    <source>
        <dbReference type="ARBA" id="ARBA00022692"/>
    </source>
</evidence>
<evidence type="ECO:0000256" key="7">
    <source>
        <dbReference type="ARBA" id="ARBA00023077"/>
    </source>
</evidence>
<dbReference type="GO" id="GO:0006811">
    <property type="term" value="P:monoatomic ion transport"/>
    <property type="evidence" value="ECO:0007669"/>
    <property type="project" value="UniProtKB-KW"/>
</dbReference>
<dbReference type="STRING" id="414684.RC1_0665"/>
<dbReference type="GO" id="GO:0009279">
    <property type="term" value="C:cell outer membrane"/>
    <property type="evidence" value="ECO:0007669"/>
    <property type="project" value="UniProtKB-SubCell"/>
</dbReference>
<evidence type="ECO:0000256" key="6">
    <source>
        <dbReference type="ARBA" id="ARBA00023065"/>
    </source>
</evidence>
<sequence length="663" mass="71372">MHKRPTVFPQPRFPLPFLAAAFLLPALPATAAADDASPVEEIVVTATRTPTPIDRIPASVSVIDREEIRRNAWQTLPDALRTLPGAALTRSGGPGGNSSLFLRGTNSDHVLVLLDGLPVNDPAMTAGAFNFGDDLLEGVSRIEVVRGPASTLYGSNAIGGVINMITRAGGPTAATAEVDAAAGTDKTWRGSAGLYGTLDNLDYGVSVQGFTTDGDNATPSRMAGNLGEDDGFDALTATGKAVVRLENGRLEALLRWRRAESDLDNVPQDEPNSTGESDHLAWQLAGERLFFGGALNSRLSVGQSRYDRTYRNDPDSVSADYSRDTYDSVRTQADWQNNLTLPATAAVKDGVLGFGASFVRDEVDFDTRSVSAYGPYTSAVDADADSLALYVHAQARLFDAVDVTAGLRNEHPDDFGTTTTWRLGAVVPLPSLATRLKAAAGSAFKAPTLYDRFGTNNYGYRGNPDLDPEKSVGWEAGFETDLPGAGRSNLATLSVTWFQSDIDDLITYRYNPDFTSTVVNVNEAHTKGVETILTLRPADWAELTASWTWTDARNEQTDARLLRRPEHALAFTAALEPVAGLTVAPEVSFIGRRRDYIYPDGSGYGAEGTAGGYWLANLSLTWQAREDLQLYARGSNLFDRTIEDPNGFAQPDRGILVGLRATY</sequence>
<evidence type="ECO:0000256" key="11">
    <source>
        <dbReference type="RuleBase" id="RU003357"/>
    </source>
</evidence>
<accession>B6IRL4</accession>
<dbReference type="Pfam" id="PF07715">
    <property type="entry name" value="Plug"/>
    <property type="match status" value="1"/>
</dbReference>
<comment type="similarity">
    <text evidence="10 11">Belongs to the TonB-dependent receptor family.</text>
</comment>
<evidence type="ECO:0000259" key="13">
    <source>
        <dbReference type="Pfam" id="PF00593"/>
    </source>
</evidence>
<dbReference type="InterPro" id="IPR036942">
    <property type="entry name" value="Beta-barrel_TonB_sf"/>
</dbReference>
<evidence type="ECO:0000256" key="1">
    <source>
        <dbReference type="ARBA" id="ARBA00004571"/>
    </source>
</evidence>
<organism evidence="15 16">
    <name type="scientific">Rhodospirillum centenum (strain ATCC 51521 / SW)</name>
    <dbReference type="NCBI Taxonomy" id="414684"/>
    <lineage>
        <taxon>Bacteria</taxon>
        <taxon>Pseudomonadati</taxon>
        <taxon>Pseudomonadota</taxon>
        <taxon>Alphaproteobacteria</taxon>
        <taxon>Rhodospirillales</taxon>
        <taxon>Rhodospirillaceae</taxon>
        <taxon>Rhodospirillum</taxon>
    </lineage>
</organism>
<reference evidence="15 16" key="1">
    <citation type="journal article" date="2010" name="BMC Genomics">
        <title>Metabolic flexibility revealed in the genome of the cyst-forming alpha-1 proteobacterium Rhodospirillum centenum.</title>
        <authorList>
            <person name="Lu Y.K."/>
            <person name="Marden J."/>
            <person name="Han M."/>
            <person name="Swingley W.D."/>
            <person name="Mastrian S.D."/>
            <person name="Chowdhury S.R."/>
            <person name="Hao J."/>
            <person name="Helmy T."/>
            <person name="Kim S."/>
            <person name="Kurdoglu A.A."/>
            <person name="Matthies H.J."/>
            <person name="Rollo D."/>
            <person name="Stothard P."/>
            <person name="Blankenship R.E."/>
            <person name="Bauer C.E."/>
            <person name="Touchman J.W."/>
        </authorList>
    </citation>
    <scope>NUCLEOTIDE SEQUENCE [LARGE SCALE GENOMIC DNA]</scope>
    <source>
        <strain evidence="16">ATCC 51521 / SW</strain>
    </source>
</reference>
<evidence type="ECO:0000256" key="8">
    <source>
        <dbReference type="ARBA" id="ARBA00023136"/>
    </source>
</evidence>
<comment type="subcellular location">
    <subcellularLocation>
        <location evidence="1 10">Cell outer membrane</location>
        <topology evidence="1 10">Multi-pass membrane protein</topology>
    </subcellularLocation>
</comment>
<dbReference type="PANTHER" id="PTHR30069:SF53">
    <property type="entry name" value="COLICIN I RECEPTOR-RELATED"/>
    <property type="match status" value="1"/>
</dbReference>
<keyword evidence="9 10" id="KW-0998">Cell outer membrane</keyword>
<proteinExistence type="inferred from homology"/>
<protein>
    <submittedName>
        <fullName evidence="15">Vitamin B12 transporter BtuB</fullName>
    </submittedName>
</protein>
<dbReference type="SUPFAM" id="SSF56935">
    <property type="entry name" value="Porins"/>
    <property type="match status" value="1"/>
</dbReference>
<feature type="chain" id="PRO_5002846731" evidence="12">
    <location>
        <begin position="32"/>
        <end position="663"/>
    </location>
</feature>
<dbReference type="GO" id="GO:0015889">
    <property type="term" value="P:cobalamin transport"/>
    <property type="evidence" value="ECO:0007669"/>
    <property type="project" value="TreeGrafter"/>
</dbReference>
<dbReference type="Gene3D" id="2.40.170.20">
    <property type="entry name" value="TonB-dependent receptor, beta-barrel domain"/>
    <property type="match status" value="1"/>
</dbReference>
<dbReference type="HOGENOM" id="CLU_008287_18_5_5"/>
<evidence type="ECO:0000256" key="5">
    <source>
        <dbReference type="ARBA" id="ARBA00022729"/>
    </source>
</evidence>
<keyword evidence="2 10" id="KW-0813">Transport</keyword>
<keyword evidence="3 10" id="KW-1134">Transmembrane beta strand</keyword>
<keyword evidence="6" id="KW-0406">Ion transport</keyword>
<dbReference type="eggNOG" id="COG4206">
    <property type="taxonomic scope" value="Bacteria"/>
</dbReference>
<dbReference type="Gene3D" id="2.170.130.10">
    <property type="entry name" value="TonB-dependent receptor, plug domain"/>
    <property type="match status" value="1"/>
</dbReference>
<dbReference type="Proteomes" id="UP000001591">
    <property type="component" value="Chromosome"/>
</dbReference>
<dbReference type="InterPro" id="IPR037066">
    <property type="entry name" value="Plug_dom_sf"/>
</dbReference>
<dbReference type="InterPro" id="IPR039426">
    <property type="entry name" value="TonB-dep_rcpt-like"/>
</dbReference>
<dbReference type="Pfam" id="PF00593">
    <property type="entry name" value="TonB_dep_Rec_b-barrel"/>
    <property type="match status" value="1"/>
</dbReference>
<dbReference type="InterPro" id="IPR000531">
    <property type="entry name" value="Beta-barrel_TonB"/>
</dbReference>
<dbReference type="EMBL" id="CP000613">
    <property type="protein sequence ID" value="ACI98100.1"/>
    <property type="molecule type" value="Genomic_DNA"/>
</dbReference>
<dbReference type="PANTHER" id="PTHR30069">
    <property type="entry name" value="TONB-DEPENDENT OUTER MEMBRANE RECEPTOR"/>
    <property type="match status" value="1"/>
</dbReference>
<evidence type="ECO:0000259" key="14">
    <source>
        <dbReference type="Pfam" id="PF07715"/>
    </source>
</evidence>
<name>B6IRL4_RHOCS</name>
<evidence type="ECO:0000256" key="3">
    <source>
        <dbReference type="ARBA" id="ARBA00022452"/>
    </source>
</evidence>
<gene>
    <name evidence="15" type="primary">btuB</name>
    <name evidence="15" type="ordered locus">RC1_0665</name>
</gene>
<keyword evidence="16" id="KW-1185">Reference proteome</keyword>